<evidence type="ECO:0000313" key="3">
    <source>
        <dbReference type="Proteomes" id="UP001168821"/>
    </source>
</evidence>
<sequence>MTSASPWLACHPLGEYITPCNLVKQSTQWYPEHHNSIIIVSPASSLVLDGSQNPTQLQEYTGSPLQLWRFERTETGNFLIKNVGSQRYLQIQGDGKNFNGIVTEPKNGKPNQQWQYNHPDQTIVNPATGRVLDIPGLNFTAGTKIMLYDKNAGTNQQFSLQFK</sequence>
<evidence type="ECO:0000259" key="1">
    <source>
        <dbReference type="SMART" id="SM00458"/>
    </source>
</evidence>
<dbReference type="Gene3D" id="2.80.10.50">
    <property type="match status" value="1"/>
</dbReference>
<name>A0AA38I9U0_9CUCU</name>
<dbReference type="SMART" id="SM00458">
    <property type="entry name" value="RICIN"/>
    <property type="match status" value="1"/>
</dbReference>
<dbReference type="SUPFAM" id="SSF50370">
    <property type="entry name" value="Ricin B-like lectins"/>
    <property type="match status" value="1"/>
</dbReference>
<accession>A0AA38I9U0</accession>
<dbReference type="PROSITE" id="PS50231">
    <property type="entry name" value="RICIN_B_LECTIN"/>
    <property type="match status" value="1"/>
</dbReference>
<dbReference type="Pfam" id="PF14200">
    <property type="entry name" value="RicinB_lectin_2"/>
    <property type="match status" value="1"/>
</dbReference>
<proteinExistence type="predicted"/>
<reference evidence="2" key="1">
    <citation type="journal article" date="2023" name="G3 (Bethesda)">
        <title>Whole genome assemblies of Zophobas morio and Tenebrio molitor.</title>
        <authorList>
            <person name="Kaur S."/>
            <person name="Stinson S.A."/>
            <person name="diCenzo G.C."/>
        </authorList>
    </citation>
    <scope>NUCLEOTIDE SEQUENCE</scope>
    <source>
        <strain evidence="2">QUZm001</strain>
    </source>
</reference>
<dbReference type="EMBL" id="JALNTZ010000005">
    <property type="protein sequence ID" value="KAJ3651558.1"/>
    <property type="molecule type" value="Genomic_DNA"/>
</dbReference>
<dbReference type="Proteomes" id="UP001168821">
    <property type="component" value="Unassembled WGS sequence"/>
</dbReference>
<protein>
    <recommendedName>
        <fullName evidence="1">Ricin B lectin domain-containing protein</fullName>
    </recommendedName>
</protein>
<dbReference type="AlphaFoldDB" id="A0AA38I9U0"/>
<feature type="domain" description="Ricin B lectin" evidence="1">
    <location>
        <begin position="35"/>
        <end position="161"/>
    </location>
</feature>
<keyword evidence="3" id="KW-1185">Reference proteome</keyword>
<dbReference type="InterPro" id="IPR035992">
    <property type="entry name" value="Ricin_B-like_lectins"/>
</dbReference>
<evidence type="ECO:0000313" key="2">
    <source>
        <dbReference type="EMBL" id="KAJ3651558.1"/>
    </source>
</evidence>
<comment type="caution">
    <text evidence="2">The sequence shown here is derived from an EMBL/GenBank/DDBJ whole genome shotgun (WGS) entry which is preliminary data.</text>
</comment>
<dbReference type="InterPro" id="IPR000772">
    <property type="entry name" value="Ricin_B_lectin"/>
</dbReference>
<organism evidence="2 3">
    <name type="scientific">Zophobas morio</name>
    <dbReference type="NCBI Taxonomy" id="2755281"/>
    <lineage>
        <taxon>Eukaryota</taxon>
        <taxon>Metazoa</taxon>
        <taxon>Ecdysozoa</taxon>
        <taxon>Arthropoda</taxon>
        <taxon>Hexapoda</taxon>
        <taxon>Insecta</taxon>
        <taxon>Pterygota</taxon>
        <taxon>Neoptera</taxon>
        <taxon>Endopterygota</taxon>
        <taxon>Coleoptera</taxon>
        <taxon>Polyphaga</taxon>
        <taxon>Cucujiformia</taxon>
        <taxon>Tenebrionidae</taxon>
        <taxon>Zophobas</taxon>
    </lineage>
</organism>
<gene>
    <name evidence="2" type="ORF">Zmor_017590</name>
</gene>
<dbReference type="CDD" id="cd00161">
    <property type="entry name" value="beta-trefoil_Ricin-like"/>
    <property type="match status" value="1"/>
</dbReference>